<gene>
    <name evidence="7" type="primary">MPUL0B12230</name>
    <name evidence="7" type="ORF">METSCH_B12230</name>
</gene>
<comment type="function">
    <text evidence="1">Exerts its effect at some terminal stage of cytochrome c oxidase synthesis, probably by being involved in the insertion of the copper B into subunit I.</text>
</comment>
<sequence>MSFRLDHIYFLGKRIARMSRAAHATHPVSCPRLRYKLLISGHPNFHNSSGVMLSTVLRLIRSNTQVPGINSKHVFSRKFSITCAFRQSSQPKKAVQESLHRMHQEQLERMKFRNRSAAYYAGSVIMFFTGLSCVAVPFYRFLCKRTGWGGIPITDTRLFTPDKVIPVETNKRIKISFTCQASGILPWKFTPLQKEVYIVPGETALVFYRAKNLSLEDIVGMATYSVSPDHVAQYFNKIQCFCFEEQRLAAGEEVDMPVFFFIDPDFAKDSAMRNIDDVVLNYSFFKASHQDGSLMPVPAGYVEMKAVEA</sequence>
<dbReference type="PANTHER" id="PTHR21320">
    <property type="entry name" value="CYTOCHROME C OXIDASE ASSEMBLY PROTEIN COX11-RELATED"/>
    <property type="match status" value="1"/>
</dbReference>
<dbReference type="GO" id="GO:0005507">
    <property type="term" value="F:copper ion binding"/>
    <property type="evidence" value="ECO:0007669"/>
    <property type="project" value="InterPro"/>
</dbReference>
<dbReference type="HAMAP" id="MF_00155">
    <property type="entry name" value="CtaG"/>
    <property type="match status" value="1"/>
</dbReference>
<dbReference type="STRING" id="2163413.A0A4P6XPN9"/>
<feature type="transmembrane region" description="Helical" evidence="6">
    <location>
        <begin position="117"/>
        <end position="139"/>
    </location>
</feature>
<dbReference type="EMBL" id="CP034457">
    <property type="protein sequence ID" value="QBM88008.1"/>
    <property type="molecule type" value="Genomic_DNA"/>
</dbReference>
<evidence type="ECO:0000313" key="8">
    <source>
        <dbReference type="Proteomes" id="UP000292447"/>
    </source>
</evidence>
<keyword evidence="8" id="KW-1185">Reference proteome</keyword>
<evidence type="ECO:0000256" key="3">
    <source>
        <dbReference type="ARBA" id="ARBA00022692"/>
    </source>
</evidence>
<dbReference type="InterPro" id="IPR007533">
    <property type="entry name" value="Cyt_c_oxidase_assmbl_CtaG"/>
</dbReference>
<dbReference type="AlphaFoldDB" id="A0A4P6XPN9"/>
<dbReference type="Gene3D" id="2.60.370.10">
    <property type="entry name" value="Ctag/Cox11"/>
    <property type="match status" value="1"/>
</dbReference>
<dbReference type="FunFam" id="2.60.370.10:FF:000001">
    <property type="entry name" value="COX11 cytochrome c oxidase assembly homolog"/>
    <property type="match status" value="1"/>
</dbReference>
<dbReference type="PANTHER" id="PTHR21320:SF3">
    <property type="entry name" value="CYTOCHROME C OXIDASE ASSEMBLY PROTEIN COX11, MITOCHONDRIAL-RELATED"/>
    <property type="match status" value="1"/>
</dbReference>
<proteinExistence type="inferred from homology"/>
<name>A0A4P6XPN9_9ASCO</name>
<evidence type="ECO:0000313" key="7">
    <source>
        <dbReference type="EMBL" id="QBM88008.1"/>
    </source>
</evidence>
<evidence type="ECO:0000256" key="6">
    <source>
        <dbReference type="SAM" id="Phobius"/>
    </source>
</evidence>
<dbReference type="InterPro" id="IPR023471">
    <property type="entry name" value="CtaG/Cox11_dom_sf"/>
</dbReference>
<dbReference type="GO" id="GO:0005759">
    <property type="term" value="C:mitochondrial matrix"/>
    <property type="evidence" value="ECO:0007669"/>
    <property type="project" value="UniProtKB-ARBA"/>
</dbReference>
<dbReference type="GO" id="GO:0005743">
    <property type="term" value="C:mitochondrial inner membrane"/>
    <property type="evidence" value="ECO:0007669"/>
    <property type="project" value="UniProtKB-SubCell"/>
</dbReference>
<evidence type="ECO:0000256" key="1">
    <source>
        <dbReference type="ARBA" id="ARBA00004007"/>
    </source>
</evidence>
<evidence type="ECO:0000256" key="4">
    <source>
        <dbReference type="ARBA" id="ARBA00022989"/>
    </source>
</evidence>
<reference evidence="8" key="1">
    <citation type="submission" date="2019-03" db="EMBL/GenBank/DDBJ databases">
        <title>Snf2 controls pulcherriminic acid biosynthesis and connects pigmentation and antifungal activity of the yeast Metschnikowia pulcherrima.</title>
        <authorList>
            <person name="Gore-Lloyd D."/>
            <person name="Sumann I."/>
            <person name="Brachmann A.O."/>
            <person name="Schneeberger K."/>
            <person name="Ortiz-Merino R.A."/>
            <person name="Moreno-Beltran M."/>
            <person name="Schlaefli M."/>
            <person name="Kirner P."/>
            <person name="Santos Kron A."/>
            <person name="Wolfe K.H."/>
            <person name="Piel J."/>
            <person name="Ahrens C.H."/>
            <person name="Henk D."/>
            <person name="Freimoser F.M."/>
        </authorList>
    </citation>
    <scope>NUCLEOTIDE SEQUENCE [LARGE SCALE GENOMIC DNA]</scope>
    <source>
        <strain evidence="8">APC 1.2</strain>
    </source>
</reference>
<keyword evidence="4 6" id="KW-1133">Transmembrane helix</keyword>
<dbReference type="NCBIfam" id="NF003465">
    <property type="entry name" value="PRK05089.1"/>
    <property type="match status" value="1"/>
</dbReference>
<dbReference type="SUPFAM" id="SSF110111">
    <property type="entry name" value="Ctag/Cox11"/>
    <property type="match status" value="1"/>
</dbReference>
<dbReference type="Pfam" id="PF04442">
    <property type="entry name" value="CtaG_Cox11"/>
    <property type="match status" value="1"/>
</dbReference>
<protein>
    <submittedName>
        <fullName evidence="7">Cytochrome c oxidase assembly protein subunit 11</fullName>
    </submittedName>
</protein>
<keyword evidence="5 6" id="KW-0472">Membrane</keyword>
<organism evidence="7 8">
    <name type="scientific">Metschnikowia aff. pulcherrima</name>
    <dbReference type="NCBI Taxonomy" id="2163413"/>
    <lineage>
        <taxon>Eukaryota</taxon>
        <taxon>Fungi</taxon>
        <taxon>Dikarya</taxon>
        <taxon>Ascomycota</taxon>
        <taxon>Saccharomycotina</taxon>
        <taxon>Pichiomycetes</taxon>
        <taxon>Metschnikowiaceae</taxon>
        <taxon>Metschnikowia</taxon>
    </lineage>
</organism>
<comment type="subcellular location">
    <subcellularLocation>
        <location evidence="2">Mitochondrion inner membrane</location>
        <topology evidence="2">Single-pass membrane protein</topology>
        <orientation evidence="2">Intermembrane side</orientation>
    </subcellularLocation>
</comment>
<evidence type="ECO:0000256" key="2">
    <source>
        <dbReference type="ARBA" id="ARBA00004243"/>
    </source>
</evidence>
<evidence type="ECO:0000256" key="5">
    <source>
        <dbReference type="ARBA" id="ARBA00023136"/>
    </source>
</evidence>
<accession>A0A4P6XPN9</accession>
<keyword evidence="3 6" id="KW-0812">Transmembrane</keyword>
<dbReference type="Proteomes" id="UP000292447">
    <property type="component" value="Chromosome II"/>
</dbReference>